<dbReference type="InterPro" id="IPR000719">
    <property type="entry name" value="Prot_kinase_dom"/>
</dbReference>
<evidence type="ECO:0000256" key="4">
    <source>
        <dbReference type="ARBA" id="ARBA00022741"/>
    </source>
</evidence>
<evidence type="ECO:0000313" key="9">
    <source>
        <dbReference type="EMBL" id="MFF3342828.1"/>
    </source>
</evidence>
<reference evidence="9 10" key="1">
    <citation type="submission" date="2024-10" db="EMBL/GenBank/DDBJ databases">
        <title>The Natural Products Discovery Center: Release of the First 8490 Sequenced Strains for Exploring Actinobacteria Biosynthetic Diversity.</title>
        <authorList>
            <person name="Kalkreuter E."/>
            <person name="Kautsar S.A."/>
            <person name="Yang D."/>
            <person name="Bader C.D."/>
            <person name="Teijaro C.N."/>
            <person name="Fluegel L."/>
            <person name="Davis C.M."/>
            <person name="Simpson J.R."/>
            <person name="Lauterbach L."/>
            <person name="Steele A.D."/>
            <person name="Gui C."/>
            <person name="Meng S."/>
            <person name="Li G."/>
            <person name="Viehrig K."/>
            <person name="Ye F."/>
            <person name="Su P."/>
            <person name="Kiefer A.F."/>
            <person name="Nichols A."/>
            <person name="Cepeda A.J."/>
            <person name="Yan W."/>
            <person name="Fan B."/>
            <person name="Jiang Y."/>
            <person name="Adhikari A."/>
            <person name="Zheng C.-J."/>
            <person name="Schuster L."/>
            <person name="Cowan T.M."/>
            <person name="Smanski M.J."/>
            <person name="Chevrette M.G."/>
            <person name="De Carvalho L.P.S."/>
            <person name="Shen B."/>
        </authorList>
    </citation>
    <scope>NUCLEOTIDE SEQUENCE [LARGE SCALE GENOMIC DNA]</scope>
    <source>
        <strain evidence="9 10">NPDC003029</strain>
    </source>
</reference>
<organism evidence="9 10">
    <name type="scientific">Streptomyces flavidovirens</name>
    <dbReference type="NCBI Taxonomy" id="67298"/>
    <lineage>
        <taxon>Bacteria</taxon>
        <taxon>Bacillati</taxon>
        <taxon>Actinomycetota</taxon>
        <taxon>Actinomycetes</taxon>
        <taxon>Kitasatosporales</taxon>
        <taxon>Streptomycetaceae</taxon>
        <taxon>Streptomyces</taxon>
    </lineage>
</organism>
<dbReference type="CDD" id="cd14014">
    <property type="entry name" value="STKc_PknB_like"/>
    <property type="match status" value="1"/>
</dbReference>
<dbReference type="InterPro" id="IPR017441">
    <property type="entry name" value="Protein_kinase_ATP_BS"/>
</dbReference>
<evidence type="ECO:0000256" key="2">
    <source>
        <dbReference type="ARBA" id="ARBA00022527"/>
    </source>
</evidence>
<dbReference type="PROSITE" id="PS00108">
    <property type="entry name" value="PROTEIN_KINASE_ST"/>
    <property type="match status" value="1"/>
</dbReference>
<dbReference type="PANTHER" id="PTHR43289">
    <property type="entry name" value="MITOGEN-ACTIVATED PROTEIN KINASE KINASE KINASE 20-RELATED"/>
    <property type="match status" value="1"/>
</dbReference>
<keyword evidence="6 7" id="KW-0067">ATP-binding</keyword>
<protein>
    <recommendedName>
        <fullName evidence="1">non-specific serine/threonine protein kinase</fullName>
        <ecNumber evidence="1">2.7.11.1</ecNumber>
    </recommendedName>
</protein>
<dbReference type="InterPro" id="IPR011009">
    <property type="entry name" value="Kinase-like_dom_sf"/>
</dbReference>
<evidence type="ECO:0000256" key="6">
    <source>
        <dbReference type="ARBA" id="ARBA00022840"/>
    </source>
</evidence>
<accession>A0ABW6RPP5</accession>
<dbReference type="SUPFAM" id="SSF48452">
    <property type="entry name" value="TPR-like"/>
    <property type="match status" value="1"/>
</dbReference>
<keyword evidence="10" id="KW-1185">Reference proteome</keyword>
<comment type="caution">
    <text evidence="9">The sequence shown here is derived from an EMBL/GenBank/DDBJ whole genome shotgun (WGS) entry which is preliminary data.</text>
</comment>
<dbReference type="PANTHER" id="PTHR43289:SF6">
    <property type="entry name" value="SERINE_THREONINE-PROTEIN KINASE NEKL-3"/>
    <property type="match status" value="1"/>
</dbReference>
<dbReference type="GO" id="GO:0016301">
    <property type="term" value="F:kinase activity"/>
    <property type="evidence" value="ECO:0007669"/>
    <property type="project" value="UniProtKB-KW"/>
</dbReference>
<sequence>MLHDAVTQNAAVPSRVLAGRYRLNRPIGAGGMGEVWHAYDERLDRRVAVKMMLADVRGQDAVSPGTWSQEILRTRRDRFLREVRTTAAVEHLGIPAVYDTGIDDLSGRLYVVMQLLTGRELQAVVDETDHESAPLPVSWVAAAGAQIASVLDEVHRHDVVHRDIKPANLMLTRGGVVKVLDFGVAALLGTGSNPRLTQEGMTVGTPAYMSPEQSLANAVGPAADVYAVGCVLYELLTGQPPFRGDGSRSYAWHHVRTPPLPVRGSRPDVPADMERLLLAMLEKDPERRLDAATVYESLLSWVHADDTGYRDGGELDPRHPFHQPFGGPPGRQPPRYTPTEVAPAALVLDESASNTLALTDQEADEVADEAARLAQDGQFTHASDLLTEAIARAGAPGMREDLLFSLAQVRFLGGAHREAAGHFEDAGHAYAARFGADDEQALLCRYFAAQCRVELGETTAAVDAFRAYVTGSREPDDAAAVDRHLDALASMARLYASTERIADALAAAAELRQATQRLRGPQAPELADIDGYLARLRRLSA</sequence>
<dbReference type="InterPro" id="IPR011990">
    <property type="entry name" value="TPR-like_helical_dom_sf"/>
</dbReference>
<evidence type="ECO:0000313" key="10">
    <source>
        <dbReference type="Proteomes" id="UP001601976"/>
    </source>
</evidence>
<dbReference type="EMBL" id="JBIAPK010000011">
    <property type="protein sequence ID" value="MFF3342828.1"/>
    <property type="molecule type" value="Genomic_DNA"/>
</dbReference>
<dbReference type="EC" id="2.7.11.1" evidence="1"/>
<dbReference type="Gene3D" id="1.25.40.10">
    <property type="entry name" value="Tetratricopeptide repeat domain"/>
    <property type="match status" value="1"/>
</dbReference>
<evidence type="ECO:0000256" key="7">
    <source>
        <dbReference type="PROSITE-ProRule" id="PRU10141"/>
    </source>
</evidence>
<feature type="domain" description="Protein kinase" evidence="8">
    <location>
        <begin position="21"/>
        <end position="302"/>
    </location>
</feature>
<evidence type="ECO:0000256" key="1">
    <source>
        <dbReference type="ARBA" id="ARBA00012513"/>
    </source>
</evidence>
<dbReference type="Proteomes" id="UP001601976">
    <property type="component" value="Unassembled WGS sequence"/>
</dbReference>
<dbReference type="PROSITE" id="PS00107">
    <property type="entry name" value="PROTEIN_KINASE_ATP"/>
    <property type="match status" value="1"/>
</dbReference>
<keyword evidence="2" id="KW-0723">Serine/threonine-protein kinase</keyword>
<feature type="binding site" evidence="7">
    <location>
        <position position="50"/>
    </location>
    <ligand>
        <name>ATP</name>
        <dbReference type="ChEBI" id="CHEBI:30616"/>
    </ligand>
</feature>
<evidence type="ECO:0000256" key="3">
    <source>
        <dbReference type="ARBA" id="ARBA00022679"/>
    </source>
</evidence>
<name>A0ABW6RPP5_9ACTN</name>
<gene>
    <name evidence="9" type="ORF">ACFYWW_29570</name>
</gene>
<keyword evidence="4 7" id="KW-0547">Nucleotide-binding</keyword>
<proteinExistence type="predicted"/>
<evidence type="ECO:0000256" key="5">
    <source>
        <dbReference type="ARBA" id="ARBA00022777"/>
    </source>
</evidence>
<dbReference type="SUPFAM" id="SSF56112">
    <property type="entry name" value="Protein kinase-like (PK-like)"/>
    <property type="match status" value="1"/>
</dbReference>
<dbReference type="Gene3D" id="3.30.200.20">
    <property type="entry name" value="Phosphorylase Kinase, domain 1"/>
    <property type="match status" value="1"/>
</dbReference>
<dbReference type="SMART" id="SM00220">
    <property type="entry name" value="S_TKc"/>
    <property type="match status" value="1"/>
</dbReference>
<dbReference type="PROSITE" id="PS50011">
    <property type="entry name" value="PROTEIN_KINASE_DOM"/>
    <property type="match status" value="1"/>
</dbReference>
<dbReference type="InterPro" id="IPR008271">
    <property type="entry name" value="Ser/Thr_kinase_AS"/>
</dbReference>
<dbReference type="Pfam" id="PF00069">
    <property type="entry name" value="Pkinase"/>
    <property type="match status" value="1"/>
</dbReference>
<evidence type="ECO:0000259" key="8">
    <source>
        <dbReference type="PROSITE" id="PS50011"/>
    </source>
</evidence>
<keyword evidence="5 9" id="KW-0418">Kinase</keyword>
<dbReference type="Gene3D" id="1.10.510.10">
    <property type="entry name" value="Transferase(Phosphotransferase) domain 1"/>
    <property type="match status" value="1"/>
</dbReference>
<dbReference type="RefSeq" id="WP_387898004.1">
    <property type="nucleotide sequence ID" value="NZ_JBIAPK010000011.1"/>
</dbReference>
<keyword evidence="3" id="KW-0808">Transferase</keyword>